<dbReference type="Proteomes" id="UP000664781">
    <property type="component" value="Unassembled WGS sequence"/>
</dbReference>
<dbReference type="SMART" id="SM00342">
    <property type="entry name" value="HTH_ARAC"/>
    <property type="match status" value="1"/>
</dbReference>
<sequence>MAHAARATVRPGPGASLDAVAADVGLSPPRLRALVRESVGIPLARLRQRGRLRGAVADLPGSSVAAAAAAAGFADQAHLTRTSRTLLGRTPASLGRAVPAPRDERPSDERPSPVSARG</sequence>
<feature type="compositionally biased region" description="Basic and acidic residues" evidence="4">
    <location>
        <begin position="101"/>
        <end position="111"/>
    </location>
</feature>
<dbReference type="PANTHER" id="PTHR46796">
    <property type="entry name" value="HTH-TYPE TRANSCRIPTIONAL ACTIVATOR RHAS-RELATED"/>
    <property type="match status" value="1"/>
</dbReference>
<name>A0A939FPM0_9ACTN</name>
<evidence type="ECO:0000259" key="5">
    <source>
        <dbReference type="PROSITE" id="PS01124"/>
    </source>
</evidence>
<comment type="caution">
    <text evidence="6">The sequence shown here is derived from an EMBL/GenBank/DDBJ whole genome shotgun (WGS) entry which is preliminary data.</text>
</comment>
<dbReference type="GO" id="GO:0043565">
    <property type="term" value="F:sequence-specific DNA binding"/>
    <property type="evidence" value="ECO:0007669"/>
    <property type="project" value="InterPro"/>
</dbReference>
<evidence type="ECO:0000256" key="4">
    <source>
        <dbReference type="SAM" id="MobiDB-lite"/>
    </source>
</evidence>
<dbReference type="Gene3D" id="1.10.10.60">
    <property type="entry name" value="Homeodomain-like"/>
    <property type="match status" value="1"/>
</dbReference>
<evidence type="ECO:0000313" key="6">
    <source>
        <dbReference type="EMBL" id="MBO0654471.1"/>
    </source>
</evidence>
<dbReference type="EMBL" id="JAFMOF010000002">
    <property type="protein sequence ID" value="MBO0654471.1"/>
    <property type="molecule type" value="Genomic_DNA"/>
</dbReference>
<evidence type="ECO:0000256" key="1">
    <source>
        <dbReference type="ARBA" id="ARBA00023015"/>
    </source>
</evidence>
<evidence type="ECO:0000256" key="3">
    <source>
        <dbReference type="ARBA" id="ARBA00023163"/>
    </source>
</evidence>
<keyword evidence="2" id="KW-0238">DNA-binding</keyword>
<dbReference type="GO" id="GO:0003700">
    <property type="term" value="F:DNA-binding transcription factor activity"/>
    <property type="evidence" value="ECO:0007669"/>
    <property type="project" value="InterPro"/>
</dbReference>
<dbReference type="AlphaFoldDB" id="A0A939FPM0"/>
<proteinExistence type="predicted"/>
<protein>
    <submittedName>
        <fullName evidence="6">Helix-turn-helix transcriptional regulator</fullName>
    </submittedName>
</protein>
<organism evidence="6 7">
    <name type="scientific">Streptomyces triculaminicus</name>
    <dbReference type="NCBI Taxonomy" id="2816232"/>
    <lineage>
        <taxon>Bacteria</taxon>
        <taxon>Bacillati</taxon>
        <taxon>Actinomycetota</taxon>
        <taxon>Actinomycetes</taxon>
        <taxon>Kitasatosporales</taxon>
        <taxon>Streptomycetaceae</taxon>
        <taxon>Streptomyces</taxon>
    </lineage>
</organism>
<feature type="domain" description="HTH araC/xylS-type" evidence="5">
    <location>
        <begin position="1"/>
        <end position="97"/>
    </location>
</feature>
<dbReference type="RefSeq" id="WP_086571525.1">
    <property type="nucleotide sequence ID" value="NZ_JAFMOF010000002.1"/>
</dbReference>
<dbReference type="Pfam" id="PF12833">
    <property type="entry name" value="HTH_18"/>
    <property type="match status" value="1"/>
</dbReference>
<gene>
    <name evidence="6" type="ORF">J1792_17285</name>
</gene>
<feature type="region of interest" description="Disordered" evidence="4">
    <location>
        <begin position="82"/>
        <end position="118"/>
    </location>
</feature>
<accession>A0A939FPM0</accession>
<keyword evidence="3" id="KW-0804">Transcription</keyword>
<dbReference type="InterPro" id="IPR018060">
    <property type="entry name" value="HTH_AraC"/>
</dbReference>
<dbReference type="PROSITE" id="PS01124">
    <property type="entry name" value="HTH_ARAC_FAMILY_2"/>
    <property type="match status" value="1"/>
</dbReference>
<evidence type="ECO:0000313" key="7">
    <source>
        <dbReference type="Proteomes" id="UP000664781"/>
    </source>
</evidence>
<keyword evidence="7" id="KW-1185">Reference proteome</keyword>
<reference evidence="6" key="1">
    <citation type="submission" date="2021-03" db="EMBL/GenBank/DDBJ databases">
        <title>Streptomyces strains.</title>
        <authorList>
            <person name="Lund M.B."/>
            <person name="Toerring T."/>
        </authorList>
    </citation>
    <scope>NUCLEOTIDE SEQUENCE</scope>
    <source>
        <strain evidence="6">JCM 4242</strain>
    </source>
</reference>
<dbReference type="InterPro" id="IPR050204">
    <property type="entry name" value="AraC_XylS_family_regulators"/>
</dbReference>
<keyword evidence="1" id="KW-0805">Transcription regulation</keyword>
<evidence type="ECO:0000256" key="2">
    <source>
        <dbReference type="ARBA" id="ARBA00023125"/>
    </source>
</evidence>